<proteinExistence type="predicted"/>
<name>A0A327JNW3_9BRAD</name>
<dbReference type="AlphaFoldDB" id="A0A327JNW3"/>
<sequence>MKVVLAVILLTYLVASVALLPGKYAEYGIGMTMLSVLVILFCAVDHVHDVCSGTYEMLSETGNAFLKVGVTLRRLAGAIQRFDEGIRHFLGRWWKD</sequence>
<dbReference type="Proteomes" id="UP000248863">
    <property type="component" value="Unassembled WGS sequence"/>
</dbReference>
<evidence type="ECO:0000256" key="1">
    <source>
        <dbReference type="SAM" id="Phobius"/>
    </source>
</evidence>
<feature type="transmembrane region" description="Helical" evidence="1">
    <location>
        <begin position="29"/>
        <end position="47"/>
    </location>
</feature>
<protein>
    <submittedName>
        <fullName evidence="2">Uncharacterized protein</fullName>
    </submittedName>
</protein>
<keyword evidence="1" id="KW-1133">Transmembrane helix</keyword>
<dbReference type="RefSeq" id="WP_111360644.1">
    <property type="nucleotide sequence ID" value="NZ_NHSK01000004.1"/>
</dbReference>
<organism evidence="2 3">
    <name type="scientific">Rhodoplanes elegans</name>
    <dbReference type="NCBI Taxonomy" id="29408"/>
    <lineage>
        <taxon>Bacteria</taxon>
        <taxon>Pseudomonadati</taxon>
        <taxon>Pseudomonadota</taxon>
        <taxon>Alphaproteobacteria</taxon>
        <taxon>Hyphomicrobiales</taxon>
        <taxon>Nitrobacteraceae</taxon>
        <taxon>Rhodoplanes</taxon>
    </lineage>
</organism>
<keyword evidence="1" id="KW-0812">Transmembrane</keyword>
<gene>
    <name evidence="2" type="ORF">CH338_29695</name>
</gene>
<reference evidence="2 3" key="1">
    <citation type="submission" date="2017-07" db="EMBL/GenBank/DDBJ databases">
        <title>Draft Genome Sequences of Select Purple Nonsulfur Bacteria.</title>
        <authorList>
            <person name="Lasarre B."/>
            <person name="Mckinlay J.B."/>
        </authorList>
    </citation>
    <scope>NUCLEOTIDE SEQUENCE [LARGE SCALE GENOMIC DNA]</scope>
    <source>
        <strain evidence="2 3">DSM 11907</strain>
    </source>
</reference>
<evidence type="ECO:0000313" key="3">
    <source>
        <dbReference type="Proteomes" id="UP000248863"/>
    </source>
</evidence>
<keyword evidence="3" id="KW-1185">Reference proteome</keyword>
<comment type="caution">
    <text evidence="2">The sequence shown here is derived from an EMBL/GenBank/DDBJ whole genome shotgun (WGS) entry which is preliminary data.</text>
</comment>
<accession>A0A327JNW3</accession>
<dbReference type="EMBL" id="NPEU01000791">
    <property type="protein sequence ID" value="RAI27997.1"/>
    <property type="molecule type" value="Genomic_DNA"/>
</dbReference>
<keyword evidence="1" id="KW-0472">Membrane</keyword>
<evidence type="ECO:0000313" key="2">
    <source>
        <dbReference type="EMBL" id="RAI27997.1"/>
    </source>
</evidence>